<dbReference type="PATRIC" id="fig|755172.3.peg.1297"/>
<dbReference type="STRING" id="755172.HMPREF1863_01337"/>
<comment type="caution">
    <text evidence="1">The sequence shown here is derived from an EMBL/GenBank/DDBJ whole genome shotgun (WGS) entry which is preliminary data.</text>
</comment>
<protein>
    <submittedName>
        <fullName evidence="1">Uncharacterized protein</fullName>
    </submittedName>
</protein>
<dbReference type="AlphaFoldDB" id="A0A134AD19"/>
<dbReference type="EMBL" id="LSDG01000040">
    <property type="protein sequence ID" value="KXB65609.1"/>
    <property type="molecule type" value="Genomic_DNA"/>
</dbReference>
<organism evidence="1 2">
    <name type="scientific">Aedoeadaptatus coxii</name>
    <dbReference type="NCBI Taxonomy" id="755172"/>
    <lineage>
        <taxon>Bacteria</taxon>
        <taxon>Bacillati</taxon>
        <taxon>Bacillota</taxon>
        <taxon>Tissierellia</taxon>
        <taxon>Tissierellales</taxon>
        <taxon>Peptoniphilaceae</taxon>
        <taxon>Aedoeadaptatus</taxon>
    </lineage>
</organism>
<keyword evidence="2" id="KW-1185">Reference proteome</keyword>
<gene>
    <name evidence="1" type="ORF">HMPREF1863_01337</name>
</gene>
<dbReference type="Proteomes" id="UP000070442">
    <property type="component" value="Unassembled WGS sequence"/>
</dbReference>
<reference evidence="2" key="1">
    <citation type="submission" date="2016-01" db="EMBL/GenBank/DDBJ databases">
        <authorList>
            <person name="Mitreva M."/>
            <person name="Pepin K.H."/>
            <person name="Mihindukulasuriya K.A."/>
            <person name="Fulton R."/>
            <person name="Fronick C."/>
            <person name="O'Laughlin M."/>
            <person name="Miner T."/>
            <person name="Herter B."/>
            <person name="Rosa B.A."/>
            <person name="Cordes M."/>
            <person name="Tomlinson C."/>
            <person name="Wollam A."/>
            <person name="Palsikar V.B."/>
            <person name="Mardis E.R."/>
            <person name="Wilson R.K."/>
        </authorList>
    </citation>
    <scope>NUCLEOTIDE SEQUENCE [LARGE SCALE GENOMIC DNA]</scope>
    <source>
        <strain evidence="2">DNF00729</strain>
    </source>
</reference>
<evidence type="ECO:0000313" key="1">
    <source>
        <dbReference type="EMBL" id="KXB65609.1"/>
    </source>
</evidence>
<proteinExistence type="predicted"/>
<evidence type="ECO:0000313" key="2">
    <source>
        <dbReference type="Proteomes" id="UP000070442"/>
    </source>
</evidence>
<accession>A0A134AD19</accession>
<sequence length="40" mass="4576">MMVVRFFYLEKGGDKVLKRCIQKSFVFIFSEIMSGGDPDG</sequence>
<name>A0A134AD19_9FIRM</name>